<dbReference type="PRINTS" id="PR00081">
    <property type="entry name" value="GDHRDH"/>
</dbReference>
<sequence>MSLQGQTALVTGGARGIGRAICLALADLGAEVGFCHYDDPEADATLAAINQRSRGFAMSADVADEQAVEGFFDAACKALGAPDILVNNAGILRESPLAETKAADFDRVIAVNLRGSFLASRAFVRRTDSGRIINIASDLGLLGRENMLAYTASKGAIITMTRTLARELAPGILVNAVAPGSTETDMTSPQNMSPEAIAKDLDTPLARFGQPREIADMVVFLASPQSGFITGQCFGVNGGSVML</sequence>
<dbReference type="GO" id="GO:0016616">
    <property type="term" value="F:oxidoreductase activity, acting on the CH-OH group of donors, NAD or NADP as acceptor"/>
    <property type="evidence" value="ECO:0007669"/>
    <property type="project" value="TreeGrafter"/>
</dbReference>
<dbReference type="PRINTS" id="PR00080">
    <property type="entry name" value="SDRFAMILY"/>
</dbReference>
<dbReference type="EMBL" id="CP015124">
    <property type="protein sequence ID" value="ANP38102.1"/>
    <property type="molecule type" value="Genomic_DNA"/>
</dbReference>
<dbReference type="NCBIfam" id="NF005559">
    <property type="entry name" value="PRK07231.1"/>
    <property type="match status" value="1"/>
</dbReference>
<proteinExistence type="inferred from homology"/>
<gene>
    <name evidence="3" type="primary">fabG</name>
    <name evidence="3" type="ORF">JL2886_03222</name>
    <name evidence="4" type="ORF">PXK24_12555</name>
</gene>
<evidence type="ECO:0000313" key="3">
    <source>
        <dbReference type="EMBL" id="ANP38102.1"/>
    </source>
</evidence>
<dbReference type="Proteomes" id="UP000092565">
    <property type="component" value="Chromosome"/>
</dbReference>
<evidence type="ECO:0000256" key="2">
    <source>
        <dbReference type="ARBA" id="ARBA00023002"/>
    </source>
</evidence>
<dbReference type="Gene3D" id="3.40.50.720">
    <property type="entry name" value="NAD(P)-binding Rossmann-like Domain"/>
    <property type="match status" value="1"/>
</dbReference>
<protein>
    <submittedName>
        <fullName evidence="3">3-ketoacyl-ACP reductase</fullName>
    </submittedName>
    <submittedName>
        <fullName evidence="4">3-oxoacyl-ACP reductase FabG</fullName>
    </submittedName>
</protein>
<dbReference type="InterPro" id="IPR002347">
    <property type="entry name" value="SDR_fam"/>
</dbReference>
<dbReference type="RefSeq" id="WP_065272811.1">
    <property type="nucleotide sequence ID" value="NZ_CP015124.1"/>
</dbReference>
<evidence type="ECO:0000313" key="4">
    <source>
        <dbReference type="EMBL" id="MDE4166527.1"/>
    </source>
</evidence>
<dbReference type="Proteomes" id="UP001218364">
    <property type="component" value="Unassembled WGS sequence"/>
</dbReference>
<dbReference type="InterPro" id="IPR020904">
    <property type="entry name" value="Sc_DH/Rdtase_CS"/>
</dbReference>
<dbReference type="SUPFAM" id="SSF51735">
    <property type="entry name" value="NAD(P)-binding Rossmann-fold domains"/>
    <property type="match status" value="1"/>
</dbReference>
<dbReference type="PROSITE" id="PS00061">
    <property type="entry name" value="ADH_SHORT"/>
    <property type="match status" value="1"/>
</dbReference>
<dbReference type="EMBL" id="JARCJK010000005">
    <property type="protein sequence ID" value="MDE4166527.1"/>
    <property type="molecule type" value="Genomic_DNA"/>
</dbReference>
<evidence type="ECO:0000313" key="5">
    <source>
        <dbReference type="Proteomes" id="UP000092565"/>
    </source>
</evidence>
<evidence type="ECO:0000256" key="1">
    <source>
        <dbReference type="ARBA" id="ARBA00006484"/>
    </source>
</evidence>
<dbReference type="OrthoDB" id="198783at2"/>
<keyword evidence="5" id="KW-1185">Reference proteome</keyword>
<dbReference type="InterPro" id="IPR036291">
    <property type="entry name" value="NAD(P)-bd_dom_sf"/>
</dbReference>
<evidence type="ECO:0000313" key="6">
    <source>
        <dbReference type="Proteomes" id="UP001218364"/>
    </source>
</evidence>
<dbReference type="PANTHER" id="PTHR42760">
    <property type="entry name" value="SHORT-CHAIN DEHYDROGENASES/REDUCTASES FAMILY MEMBER"/>
    <property type="match status" value="1"/>
</dbReference>
<dbReference type="AlphaFoldDB" id="A0A1B0ZVB5"/>
<organism evidence="3 5">
    <name type="scientific">Phaeobacter gallaeciensis</name>
    <dbReference type="NCBI Taxonomy" id="60890"/>
    <lineage>
        <taxon>Bacteria</taxon>
        <taxon>Pseudomonadati</taxon>
        <taxon>Pseudomonadota</taxon>
        <taxon>Alphaproteobacteria</taxon>
        <taxon>Rhodobacterales</taxon>
        <taxon>Roseobacteraceae</taxon>
        <taxon>Phaeobacter</taxon>
    </lineage>
</organism>
<reference evidence="3 5" key="1">
    <citation type="submission" date="2016-04" db="EMBL/GenBank/DDBJ databases">
        <authorList>
            <person name="Evans L.H."/>
            <person name="Alamgir A."/>
            <person name="Owens N."/>
            <person name="Weber N.D."/>
            <person name="Virtaneva K."/>
            <person name="Barbian K."/>
            <person name="Babar A."/>
            <person name="Rosenke K."/>
        </authorList>
    </citation>
    <scope>NUCLEOTIDE SEQUENCE [LARGE SCALE GENOMIC DNA]</scope>
    <source>
        <strain evidence="3 5">JL2886</strain>
    </source>
</reference>
<dbReference type="PANTHER" id="PTHR42760:SF133">
    <property type="entry name" value="3-OXOACYL-[ACYL-CARRIER-PROTEIN] REDUCTASE"/>
    <property type="match status" value="1"/>
</dbReference>
<dbReference type="Pfam" id="PF13561">
    <property type="entry name" value="adh_short_C2"/>
    <property type="match status" value="1"/>
</dbReference>
<reference evidence="4 6" key="2">
    <citation type="submission" date="2023-02" db="EMBL/GenBank/DDBJ databases">
        <title>Population genomics of bacteria associated with diatom.</title>
        <authorList>
            <person name="Xie J."/>
            <person name="Wang H."/>
        </authorList>
    </citation>
    <scope>NUCLEOTIDE SEQUENCE [LARGE SCALE GENOMIC DNA]</scope>
    <source>
        <strain evidence="4 6">PT47_8</strain>
    </source>
</reference>
<name>A0A1B0ZVB5_9RHOB</name>
<keyword evidence="2" id="KW-0560">Oxidoreductase</keyword>
<accession>A0A1B0ZVB5</accession>
<comment type="similarity">
    <text evidence="1">Belongs to the short-chain dehydrogenases/reductases (SDR) family.</text>
</comment>
<dbReference type="FunFam" id="3.40.50.720:FF:000084">
    <property type="entry name" value="Short-chain dehydrogenase reductase"/>
    <property type="match status" value="1"/>
</dbReference>